<dbReference type="EMBL" id="JBICBT010001396">
    <property type="protein sequence ID" value="KAL3069506.1"/>
    <property type="molecule type" value="Genomic_DNA"/>
</dbReference>
<evidence type="ECO:0000256" key="4">
    <source>
        <dbReference type="ARBA" id="ARBA00022695"/>
    </source>
</evidence>
<dbReference type="InterPro" id="IPR043502">
    <property type="entry name" value="DNA/RNA_pol_sf"/>
</dbReference>
<dbReference type="InterPro" id="IPR041577">
    <property type="entry name" value="RT_RNaseH_2"/>
</dbReference>
<dbReference type="Gene3D" id="4.10.60.10">
    <property type="entry name" value="Zinc finger, CCHC-type"/>
    <property type="match status" value="1"/>
</dbReference>
<evidence type="ECO:0000259" key="11">
    <source>
        <dbReference type="PROSITE" id="PS50158"/>
    </source>
</evidence>
<feature type="compositionally biased region" description="Polar residues" evidence="10">
    <location>
        <begin position="1049"/>
        <end position="1065"/>
    </location>
</feature>
<evidence type="ECO:0000313" key="12">
    <source>
        <dbReference type="EMBL" id="KAL3069506.1"/>
    </source>
</evidence>
<dbReference type="SMART" id="SM00343">
    <property type="entry name" value="ZnF_C2HC"/>
    <property type="match status" value="2"/>
</dbReference>
<dbReference type="InterPro" id="IPR001878">
    <property type="entry name" value="Znf_CCHC"/>
</dbReference>
<dbReference type="Proteomes" id="UP001620626">
    <property type="component" value="Unassembled WGS sequence"/>
</dbReference>
<keyword evidence="4" id="KW-0548">Nucleotidyltransferase</keyword>
<dbReference type="Pfam" id="PF17921">
    <property type="entry name" value="Integrase_H2C2"/>
    <property type="match status" value="1"/>
</dbReference>
<name>A0ABD2HWW8_9BILA</name>
<feature type="compositionally biased region" description="Basic and acidic residues" evidence="10">
    <location>
        <begin position="1066"/>
        <end position="1088"/>
    </location>
</feature>
<evidence type="ECO:0000256" key="7">
    <source>
        <dbReference type="ARBA" id="ARBA00023125"/>
    </source>
</evidence>
<keyword evidence="9" id="KW-0863">Zinc-finger</keyword>
<dbReference type="EC" id="2.7.7.49" evidence="1"/>
<keyword evidence="6" id="KW-0255">Endonuclease</keyword>
<keyword evidence="3" id="KW-0808">Transferase</keyword>
<dbReference type="GO" id="GO:0003677">
    <property type="term" value="F:DNA binding"/>
    <property type="evidence" value="ECO:0007669"/>
    <property type="project" value="UniProtKB-KW"/>
</dbReference>
<dbReference type="GO" id="GO:0008233">
    <property type="term" value="F:peptidase activity"/>
    <property type="evidence" value="ECO:0007669"/>
    <property type="project" value="UniProtKB-KW"/>
</dbReference>
<evidence type="ECO:0000256" key="5">
    <source>
        <dbReference type="ARBA" id="ARBA00022722"/>
    </source>
</evidence>
<dbReference type="Gene3D" id="3.10.10.10">
    <property type="entry name" value="HIV Type 1 Reverse Transcriptase, subunit A, domain 1"/>
    <property type="match status" value="1"/>
</dbReference>
<organism evidence="12 13">
    <name type="scientific">Heterodera trifolii</name>
    <dbReference type="NCBI Taxonomy" id="157864"/>
    <lineage>
        <taxon>Eukaryota</taxon>
        <taxon>Metazoa</taxon>
        <taxon>Ecdysozoa</taxon>
        <taxon>Nematoda</taxon>
        <taxon>Chromadorea</taxon>
        <taxon>Rhabditida</taxon>
        <taxon>Tylenchina</taxon>
        <taxon>Tylenchomorpha</taxon>
        <taxon>Tylenchoidea</taxon>
        <taxon>Heteroderidae</taxon>
        <taxon>Heteroderinae</taxon>
        <taxon>Heterodera</taxon>
    </lineage>
</organism>
<dbReference type="InterPro" id="IPR041588">
    <property type="entry name" value="Integrase_H2C2"/>
</dbReference>
<protein>
    <recommendedName>
        <fullName evidence="1">RNA-directed DNA polymerase</fullName>
        <ecNumber evidence="1">2.7.7.49</ecNumber>
    </recommendedName>
</protein>
<dbReference type="GO" id="GO:0003964">
    <property type="term" value="F:RNA-directed DNA polymerase activity"/>
    <property type="evidence" value="ECO:0007669"/>
    <property type="project" value="UniProtKB-EC"/>
</dbReference>
<dbReference type="GO" id="GO:0004519">
    <property type="term" value="F:endonuclease activity"/>
    <property type="evidence" value="ECO:0007669"/>
    <property type="project" value="UniProtKB-KW"/>
</dbReference>
<dbReference type="InterPro" id="IPR050951">
    <property type="entry name" value="Retrovirus_Pol_polyprotein"/>
</dbReference>
<evidence type="ECO:0000256" key="10">
    <source>
        <dbReference type="SAM" id="MobiDB-lite"/>
    </source>
</evidence>
<evidence type="ECO:0000313" key="13">
    <source>
        <dbReference type="Proteomes" id="UP001620626"/>
    </source>
</evidence>
<dbReference type="Pfam" id="PF17919">
    <property type="entry name" value="RT_RNaseH_2"/>
    <property type="match status" value="1"/>
</dbReference>
<dbReference type="CDD" id="cd09274">
    <property type="entry name" value="RNase_HI_RT_Ty3"/>
    <property type="match status" value="1"/>
</dbReference>
<keyword evidence="5" id="KW-0540">Nuclease</keyword>
<dbReference type="GO" id="GO:0006508">
    <property type="term" value="P:proteolysis"/>
    <property type="evidence" value="ECO:0007669"/>
    <property type="project" value="UniProtKB-KW"/>
</dbReference>
<dbReference type="SUPFAM" id="SSF57756">
    <property type="entry name" value="Retrovirus zinc finger-like domains"/>
    <property type="match status" value="1"/>
</dbReference>
<keyword evidence="9" id="KW-0479">Metal-binding</keyword>
<dbReference type="GO" id="GO:0019899">
    <property type="term" value="F:enzyme binding"/>
    <property type="evidence" value="ECO:0007669"/>
    <property type="project" value="UniProtKB-ARBA"/>
</dbReference>
<feature type="domain" description="CCHC-type" evidence="11">
    <location>
        <begin position="305"/>
        <end position="320"/>
    </location>
</feature>
<evidence type="ECO:0000256" key="1">
    <source>
        <dbReference type="ARBA" id="ARBA00012493"/>
    </source>
</evidence>
<reference evidence="12 13" key="1">
    <citation type="submission" date="2024-10" db="EMBL/GenBank/DDBJ databases">
        <authorList>
            <person name="Kim D."/>
        </authorList>
    </citation>
    <scope>NUCLEOTIDE SEQUENCE [LARGE SCALE GENOMIC DNA]</scope>
    <source>
        <strain evidence="12">BH-2024</strain>
    </source>
</reference>
<feature type="compositionally biased region" description="Basic residues" evidence="10">
    <location>
        <begin position="1089"/>
        <end position="1098"/>
    </location>
</feature>
<keyword evidence="9" id="KW-0862">Zinc</keyword>
<feature type="region of interest" description="Disordered" evidence="10">
    <location>
        <begin position="240"/>
        <end position="281"/>
    </location>
</feature>
<keyword evidence="6" id="KW-0378">Hydrolase</keyword>
<dbReference type="Gene3D" id="2.40.70.10">
    <property type="entry name" value="Acid Proteases"/>
    <property type="match status" value="1"/>
</dbReference>
<evidence type="ECO:0000256" key="9">
    <source>
        <dbReference type="PROSITE-ProRule" id="PRU00047"/>
    </source>
</evidence>
<dbReference type="Pfam" id="PF23309">
    <property type="entry name" value="DUF7083"/>
    <property type="match status" value="1"/>
</dbReference>
<dbReference type="SUPFAM" id="SSF56672">
    <property type="entry name" value="DNA/RNA polymerases"/>
    <property type="match status" value="1"/>
</dbReference>
<dbReference type="InterPro" id="IPR021109">
    <property type="entry name" value="Peptidase_aspartic_dom_sf"/>
</dbReference>
<keyword evidence="8" id="KW-0511">Multifunctional enzyme</keyword>
<keyword evidence="2" id="KW-0645">Protease</keyword>
<evidence type="ECO:0000256" key="2">
    <source>
        <dbReference type="ARBA" id="ARBA00022670"/>
    </source>
</evidence>
<dbReference type="PANTHER" id="PTHR37984:SF5">
    <property type="entry name" value="PROTEIN NYNRIN-LIKE"/>
    <property type="match status" value="1"/>
</dbReference>
<dbReference type="PANTHER" id="PTHR37984">
    <property type="entry name" value="PROTEIN CBG26694"/>
    <property type="match status" value="1"/>
</dbReference>
<comment type="caution">
    <text evidence="12">The sequence shown here is derived from an EMBL/GenBank/DDBJ whole genome shotgun (WGS) entry which is preliminary data.</text>
</comment>
<dbReference type="InterPro" id="IPR036875">
    <property type="entry name" value="Znf_CCHC_sf"/>
</dbReference>
<proteinExistence type="predicted"/>
<feature type="region of interest" description="Disordered" evidence="10">
    <location>
        <begin position="1037"/>
        <end position="1115"/>
    </location>
</feature>
<evidence type="ECO:0000256" key="6">
    <source>
        <dbReference type="ARBA" id="ARBA00022759"/>
    </source>
</evidence>
<dbReference type="PROSITE" id="PS50158">
    <property type="entry name" value="ZF_CCHC"/>
    <property type="match status" value="1"/>
</dbReference>
<dbReference type="GO" id="GO:0008270">
    <property type="term" value="F:zinc ion binding"/>
    <property type="evidence" value="ECO:0007669"/>
    <property type="project" value="UniProtKB-KW"/>
</dbReference>
<dbReference type="SUPFAM" id="SSF50630">
    <property type="entry name" value="Acid proteases"/>
    <property type="match status" value="1"/>
</dbReference>
<evidence type="ECO:0000256" key="3">
    <source>
        <dbReference type="ARBA" id="ARBA00022679"/>
    </source>
</evidence>
<keyword evidence="13" id="KW-1185">Reference proteome</keyword>
<feature type="compositionally biased region" description="Polar residues" evidence="10">
    <location>
        <begin position="257"/>
        <end position="280"/>
    </location>
</feature>
<dbReference type="FunFam" id="1.10.340.70:FF:000003">
    <property type="entry name" value="Protein CBG25708"/>
    <property type="match status" value="1"/>
</dbReference>
<accession>A0ABD2HWW8</accession>
<sequence length="1115" mass="126434">MSITSEQLKAILADQQAQFMKLLQNIQIGNAPPQQNPSQSNDMDLFCKLSAQISEFVYSPDDNRTFEEWYERFGPFVEQEGKPMSEQSKVRLIVSKLGTDEYKRYTESIQPQTPDKVGLLDTISKLRTIFPETKSIFIKRYECFRLKCEVNQDVLAFGSTVNAMAEKAKLDLTKDQIKSLIFITGLGEHNAELRHRCLKLLDGNANYEQLLTECKEVIALRQSSAALSGRHDFNAIQIRPSKIQDRPKNKPTFRARSLSQPRQHNTHSANHSTVQHSTKPMPTEPCYRCGGRHWNSDCPYPKSVKCHKCGRLGHISTICRTKGKQQTNFGKTTNIVECLNVTPAGFEKEPNIIVYVQFGTKWIPLVADTGSKLTILRMETWRKLGMPKLSNTNLLGRSYTGDIFNFTGKCTIKAALNGEKGIYLDFYVVEKGSFDLLGLAWIRAFEQAYNKPVATTLKFDQPTHSVQIKGTECTPTQLKAELQAQFPNVFSDGLGMCTKFEAHLKLKENSSPVFCGSRPVPLGVQNEVDAELDRMIELGVLQKVDYSKWAAPIVAWDWTEKHQQAFEKAKQILLSDLALTHFDPNLQIIVTADASNSGIGATISHRFPDGKEKVFHHAARTLTKTEQAYSQIEKEGLGLIFAIQKFHQFIFGRKFILRTDHRPLLGIFGSKNGIPIFSASRLQRWALTLLNYDFSLEFVRTDNTGQADALSRLITEQRGSSTEEDIVIAQLCAEANADVEHVFNAQVDQLPITVEEIKSAQQEDELIKEVIKFTQTKWPNQGINAEMKPYFSGRHNFSLITGCLVFNGRSVIPPSLRSRTLKALHLAHPGIVRMKNLARSFVYWPSMDTDIETIVRGCSQCQQAAKQSPKQPLQPWPTTTSVFERIHIDLAGPCSDGNIYLVIIDTFSKWPEVFFSVKHRPRPSLTNFNGYLIVLSNRSPAELFLGRKLRTHISLMRPDRGQTRTGENNANAHKMKAQFDRKHGAKSVEFKIGEQVQFVNYQNAHKIITRHANAVRLSAANGTDHEWSTDEVIRPLQPHVPAPVHSPVRSPQGQKQNTPSPNHRMQPQERTDQMDQHQETEEQTPELRRSKRTTKKVRFLSPRPTGQRHEIRDRD</sequence>
<dbReference type="AlphaFoldDB" id="A0ABD2HWW8"/>
<dbReference type="Gene3D" id="1.10.340.70">
    <property type="match status" value="1"/>
</dbReference>
<keyword evidence="7" id="KW-0238">DNA-binding</keyword>
<dbReference type="InterPro" id="IPR055510">
    <property type="entry name" value="DUF7083"/>
</dbReference>
<gene>
    <name evidence="12" type="ORF">niasHT_033892</name>
</gene>
<evidence type="ECO:0000256" key="8">
    <source>
        <dbReference type="ARBA" id="ARBA00023268"/>
    </source>
</evidence>